<keyword evidence="1" id="KW-0812">Transmembrane</keyword>
<accession>A0A3B0RZH2</accession>
<reference evidence="2" key="1">
    <citation type="submission" date="2018-06" db="EMBL/GenBank/DDBJ databases">
        <authorList>
            <person name="Zhirakovskaya E."/>
        </authorList>
    </citation>
    <scope>NUCLEOTIDE SEQUENCE</scope>
</reference>
<keyword evidence="1" id="KW-0472">Membrane</keyword>
<keyword evidence="1" id="KW-1133">Transmembrane helix</keyword>
<protein>
    <submittedName>
        <fullName evidence="2">Uncharacterized protein</fullName>
    </submittedName>
</protein>
<feature type="transmembrane region" description="Helical" evidence="1">
    <location>
        <begin position="43"/>
        <end position="65"/>
    </location>
</feature>
<gene>
    <name evidence="2" type="ORF">MNBD_ALPHA07-1716</name>
</gene>
<sequence length="177" mass="18909">MKIKHKAPDLLIASQTSWLMAVLLFSFVVLFALNGLLLMSEGAAIALILILGGGGMGVIAICLFVERLQLVLDAQTQTVTISAHTIFNYNWAVLSLDDLLYAAAQTTNSSSLTNPDDIRQSVSRTSLVLRDSTTAAGTMIHPVSGVYSKGRSGATIVCDINSWLEDLRGTDVLPKTA</sequence>
<feature type="transmembrane region" description="Helical" evidence="1">
    <location>
        <begin position="12"/>
        <end position="37"/>
    </location>
</feature>
<name>A0A3B0RZH2_9ZZZZ</name>
<organism evidence="2">
    <name type="scientific">hydrothermal vent metagenome</name>
    <dbReference type="NCBI Taxonomy" id="652676"/>
    <lineage>
        <taxon>unclassified sequences</taxon>
        <taxon>metagenomes</taxon>
        <taxon>ecological metagenomes</taxon>
    </lineage>
</organism>
<evidence type="ECO:0000256" key="1">
    <source>
        <dbReference type="SAM" id="Phobius"/>
    </source>
</evidence>
<dbReference type="EMBL" id="UOEG01000110">
    <property type="protein sequence ID" value="VAV93966.1"/>
    <property type="molecule type" value="Genomic_DNA"/>
</dbReference>
<dbReference type="AlphaFoldDB" id="A0A3B0RZH2"/>
<evidence type="ECO:0000313" key="2">
    <source>
        <dbReference type="EMBL" id="VAV93966.1"/>
    </source>
</evidence>
<proteinExistence type="predicted"/>